<dbReference type="SUPFAM" id="SSF55383">
    <property type="entry name" value="Copper amine oxidase, domain N"/>
    <property type="match status" value="1"/>
</dbReference>
<dbReference type="InterPro" id="IPR036582">
    <property type="entry name" value="Mao_N_sf"/>
</dbReference>
<dbReference type="Gene3D" id="2.30.30.40">
    <property type="entry name" value="SH3 Domains"/>
    <property type="match status" value="1"/>
</dbReference>
<dbReference type="OrthoDB" id="9775889at2"/>
<dbReference type="InterPro" id="IPR011583">
    <property type="entry name" value="Chitinase_II/V-like_cat"/>
</dbReference>
<dbReference type="SMART" id="SM00636">
    <property type="entry name" value="Glyco_18"/>
    <property type="match status" value="1"/>
</dbReference>
<dbReference type="Proteomes" id="UP000426246">
    <property type="component" value="Chromosome"/>
</dbReference>
<gene>
    <name evidence="2" type="ORF">EHS13_06130</name>
</gene>
<keyword evidence="2" id="KW-0378">Hydrolase</keyword>
<evidence type="ECO:0000313" key="3">
    <source>
        <dbReference type="Proteomes" id="UP000426246"/>
    </source>
</evidence>
<dbReference type="InterPro" id="IPR012854">
    <property type="entry name" value="Cu_amine_oxidase-like_N"/>
</dbReference>
<keyword evidence="3" id="KW-1185">Reference proteome</keyword>
<evidence type="ECO:0000259" key="1">
    <source>
        <dbReference type="PROSITE" id="PS51910"/>
    </source>
</evidence>
<feature type="domain" description="GH18" evidence="1">
    <location>
        <begin position="263"/>
        <end position="577"/>
    </location>
</feature>
<dbReference type="InterPro" id="IPR001223">
    <property type="entry name" value="Glyco_hydro18_cat"/>
</dbReference>
<dbReference type="Pfam" id="PF08239">
    <property type="entry name" value="SH3_3"/>
    <property type="match status" value="1"/>
</dbReference>
<dbReference type="InterPro" id="IPR017853">
    <property type="entry name" value="GH"/>
</dbReference>
<dbReference type="GO" id="GO:0016787">
    <property type="term" value="F:hydrolase activity"/>
    <property type="evidence" value="ECO:0007669"/>
    <property type="project" value="UniProtKB-KW"/>
</dbReference>
<dbReference type="PROSITE" id="PS51910">
    <property type="entry name" value="GH18_2"/>
    <property type="match status" value="1"/>
</dbReference>
<dbReference type="GO" id="GO:0008061">
    <property type="term" value="F:chitin binding"/>
    <property type="evidence" value="ECO:0007669"/>
    <property type="project" value="InterPro"/>
</dbReference>
<dbReference type="SUPFAM" id="SSF51445">
    <property type="entry name" value="(Trans)glycosidases"/>
    <property type="match status" value="1"/>
</dbReference>
<evidence type="ECO:0000313" key="2">
    <source>
        <dbReference type="EMBL" id="QGQ94511.1"/>
    </source>
</evidence>
<dbReference type="InterPro" id="IPR029070">
    <property type="entry name" value="Chitinase_insertion_sf"/>
</dbReference>
<dbReference type="Pfam" id="PF00704">
    <property type="entry name" value="Glyco_hydro_18"/>
    <property type="match status" value="1"/>
</dbReference>
<dbReference type="AlphaFoldDB" id="A0A6B8RDK4"/>
<protein>
    <submittedName>
        <fullName evidence="2">Glycosyl hydrolase</fullName>
    </submittedName>
</protein>
<proteinExistence type="predicted"/>
<reference evidence="3" key="1">
    <citation type="submission" date="2018-11" db="EMBL/GenBank/DDBJ databases">
        <title>Complete genome sequence of Paenibacillus sp. ML311-T8.</title>
        <authorList>
            <person name="Nam Y.-D."/>
            <person name="Kang J."/>
            <person name="Chung W.-H."/>
            <person name="Park Y.S."/>
        </authorList>
    </citation>
    <scope>NUCLEOTIDE SEQUENCE [LARGE SCALE GENOMIC DNA]</scope>
    <source>
        <strain evidence="3">ML311-T8</strain>
    </source>
</reference>
<dbReference type="EMBL" id="CP034235">
    <property type="protein sequence ID" value="QGQ94511.1"/>
    <property type="molecule type" value="Genomic_DNA"/>
</dbReference>
<accession>A0A6B8RDK4</accession>
<dbReference type="PANTHER" id="PTHR46066:SF2">
    <property type="entry name" value="CHITINASE DOMAIN-CONTAINING PROTEIN 1"/>
    <property type="match status" value="1"/>
</dbReference>
<dbReference type="PANTHER" id="PTHR46066">
    <property type="entry name" value="CHITINASE DOMAIN-CONTAINING PROTEIN 1 FAMILY MEMBER"/>
    <property type="match status" value="1"/>
</dbReference>
<name>A0A6B8RDK4_9BACL</name>
<dbReference type="RefSeq" id="WP_155699518.1">
    <property type="nucleotide sequence ID" value="NZ_CP034235.1"/>
</dbReference>
<dbReference type="Gene3D" id="3.10.50.10">
    <property type="match status" value="1"/>
</dbReference>
<dbReference type="Gene3D" id="3.20.20.80">
    <property type="entry name" value="Glycosidases"/>
    <property type="match status" value="1"/>
</dbReference>
<sequence>MRFARMPSSEPRPFRWRWVLFSFFLILLLLSGTALYITWFKDQPNETHIKRDFGGLQKPIFYQGELLKQSAIGEKESLKLPFEIIKSLIDPTLLYEAESNSIILTTQDKVVRLKTSQLTGVVNEKPFTLHFPVEMNKDIVYLPIEPLREYYNINLLESEENGVVFLHKEGDVTQWGKIKQDPKDMEKQYALRSDPSTEAPIYADLKQNAPIMIWEEVNGWYRAQLDNGIMGYVAKSEVILDHIEVAPKSKVKDSYVPWRPLGGKVNLTWQQVYSKNPDTSKLPPMPGLNVISPQWFHLMDGQGNLKNLADADFVQWAHGQGLQVWALFSNGFEQKQTTEALSTYDTRFNMIKQLVSFAQIYQIDGINIDFENVALKDKANIVQFVRELSPFLHEQGLVVSIDVTVKDGSDVYSKFMDRRAVKDSVDYMMVMTYDEHWSTSPIAGSVSSLPWVEEGIAQIIEEDEVPASKILMGIPFYTRIWTESGGKVTSKAVSMEVVQTLIKEKNLTPVFDAETGQNYVEYKDGNKTIRIWIEDAQSIGSRVELAKKLDLAGVASWSRSFESPDIWTVIQDGLEKRP</sequence>
<dbReference type="GO" id="GO:0005975">
    <property type="term" value="P:carbohydrate metabolic process"/>
    <property type="evidence" value="ECO:0007669"/>
    <property type="project" value="InterPro"/>
</dbReference>
<dbReference type="KEGG" id="ppsc:EHS13_06130"/>
<dbReference type="Pfam" id="PF07833">
    <property type="entry name" value="Cu_amine_oxidN1"/>
    <property type="match status" value="1"/>
</dbReference>
<dbReference type="InterPro" id="IPR003646">
    <property type="entry name" value="SH3-like_bac-type"/>
</dbReference>
<organism evidence="2 3">
    <name type="scientific">Paenibacillus psychroresistens</name>
    <dbReference type="NCBI Taxonomy" id="1778678"/>
    <lineage>
        <taxon>Bacteria</taxon>
        <taxon>Bacillati</taxon>
        <taxon>Bacillota</taxon>
        <taxon>Bacilli</taxon>
        <taxon>Bacillales</taxon>
        <taxon>Paenibacillaceae</taxon>
        <taxon>Paenibacillus</taxon>
    </lineage>
</organism>